<comment type="caution">
    <text evidence="8">The sequence shown here is derived from an EMBL/GenBank/DDBJ whole genome shotgun (WGS) entry which is preliminary data.</text>
</comment>
<evidence type="ECO:0000256" key="4">
    <source>
        <dbReference type="ARBA" id="ARBA00022691"/>
    </source>
</evidence>
<sequence length="467" mass="50089">MNSRRGKAVPVQPARRIAFEVISAVRESDAYANLLLPVKIERAKLDTADAALATELSYGTLRRQGYYDAVIELAAGRGVDRIDAPVLDVLRLAVHQLLSMRTAPHAAVDEAVSQAREVASQSATGFVNGVLRTVTRTSPAEWEERVLAVPRSADDRRAVEFSHPVWVVRAFRQALAAEDRADELDELLASDNVAPRVSLVALPGLSTVSQLDGATPSAFSPLAAVVEGGDPNRIEQVRLGRARVQDEGSQLAALALSRSSAVVEGEQWLDMCAGPGGKAALLAAEAARMGARLVANEVVPTRAGLVRKALEVLADPPQVTVRDGRTFGSSHPEHFDRILIDAPCTGLGALRRRPEARWRKQPRDVPELSGLQAELLESGIRALKPGGTLAYVTCSPHLAETRLVVDSALKQHPEMSRLDTPAVLAGVTASPLELGESDGSVQLWPHRHGTDAMFICLLRKAGVSVDR</sequence>
<dbReference type="SUPFAM" id="SSF48013">
    <property type="entry name" value="NusB-like"/>
    <property type="match status" value="1"/>
</dbReference>
<evidence type="ECO:0000313" key="9">
    <source>
        <dbReference type="Proteomes" id="UP000317998"/>
    </source>
</evidence>
<dbReference type="CDD" id="cd02440">
    <property type="entry name" value="AdoMet_MTases"/>
    <property type="match status" value="1"/>
</dbReference>
<dbReference type="RefSeq" id="WP_246081344.1">
    <property type="nucleotide sequence ID" value="NZ_VFOM01000001.1"/>
</dbReference>
<dbReference type="InterPro" id="IPR029063">
    <property type="entry name" value="SAM-dependent_MTases_sf"/>
</dbReference>
<dbReference type="InterPro" id="IPR006027">
    <property type="entry name" value="NusB_RsmB_TIM44"/>
</dbReference>
<dbReference type="Pfam" id="PF01029">
    <property type="entry name" value="NusB"/>
    <property type="match status" value="1"/>
</dbReference>
<dbReference type="PROSITE" id="PS51686">
    <property type="entry name" value="SAM_MT_RSMB_NOP"/>
    <property type="match status" value="1"/>
</dbReference>
<dbReference type="Pfam" id="PF01189">
    <property type="entry name" value="Methyltr_RsmB-F"/>
    <property type="match status" value="1"/>
</dbReference>
<feature type="binding site" evidence="6">
    <location>
        <position position="323"/>
    </location>
    <ligand>
        <name>S-adenosyl-L-methionine</name>
        <dbReference type="ChEBI" id="CHEBI:59789"/>
    </ligand>
</feature>
<evidence type="ECO:0000256" key="1">
    <source>
        <dbReference type="ARBA" id="ARBA00007494"/>
    </source>
</evidence>
<gene>
    <name evidence="8" type="ORF">FB562_1063</name>
</gene>
<evidence type="ECO:0000256" key="3">
    <source>
        <dbReference type="ARBA" id="ARBA00022679"/>
    </source>
</evidence>
<dbReference type="InterPro" id="IPR035926">
    <property type="entry name" value="NusB-like_sf"/>
</dbReference>
<dbReference type="InterPro" id="IPR001678">
    <property type="entry name" value="MeTrfase_RsmB-F_NOP2_dom"/>
</dbReference>
<keyword evidence="2 6" id="KW-0489">Methyltransferase</keyword>
<feature type="active site" description="Nucleophile" evidence="6">
    <location>
        <position position="394"/>
    </location>
</feature>
<evidence type="ECO:0000259" key="7">
    <source>
        <dbReference type="PROSITE" id="PS51686"/>
    </source>
</evidence>
<dbReference type="GO" id="GO:0001510">
    <property type="term" value="P:RNA methylation"/>
    <property type="evidence" value="ECO:0007669"/>
    <property type="project" value="InterPro"/>
</dbReference>
<keyword evidence="4 6" id="KW-0949">S-adenosyl-L-methionine</keyword>
<accession>A0A542YJ42</accession>
<dbReference type="SUPFAM" id="SSF53335">
    <property type="entry name" value="S-adenosyl-L-methionine-dependent methyltransferases"/>
    <property type="match status" value="1"/>
</dbReference>
<dbReference type="Gene3D" id="1.10.940.10">
    <property type="entry name" value="NusB-like"/>
    <property type="match status" value="1"/>
</dbReference>
<keyword evidence="9" id="KW-1185">Reference proteome</keyword>
<dbReference type="InterPro" id="IPR049560">
    <property type="entry name" value="MeTrfase_RsmB-F_NOP2_cat"/>
</dbReference>
<reference evidence="8 9" key="1">
    <citation type="submission" date="2019-06" db="EMBL/GenBank/DDBJ databases">
        <title>Sequencing the genomes of 1000 actinobacteria strains.</title>
        <authorList>
            <person name="Klenk H.-P."/>
        </authorList>
    </citation>
    <scope>NUCLEOTIDE SEQUENCE [LARGE SCALE GENOMIC DNA]</scope>
    <source>
        <strain evidence="8 9">DSM 26477</strain>
    </source>
</reference>
<feature type="binding site" evidence="6">
    <location>
        <position position="341"/>
    </location>
    <ligand>
        <name>S-adenosyl-L-methionine</name>
        <dbReference type="ChEBI" id="CHEBI:59789"/>
    </ligand>
</feature>
<dbReference type="InterPro" id="IPR018314">
    <property type="entry name" value="RsmB/NOL1/NOP2-like_CS"/>
</dbReference>
<keyword evidence="3 6" id="KW-0808">Transferase</keyword>
<keyword evidence="5 6" id="KW-0694">RNA-binding</keyword>
<dbReference type="AlphaFoldDB" id="A0A542YJ42"/>
<dbReference type="PANTHER" id="PTHR22807:SF53">
    <property type="entry name" value="RIBOSOMAL RNA SMALL SUBUNIT METHYLTRANSFERASE B-RELATED"/>
    <property type="match status" value="1"/>
</dbReference>
<comment type="similarity">
    <text evidence="1 6">Belongs to the class I-like SAM-binding methyltransferase superfamily. RsmB/NOP family.</text>
</comment>
<evidence type="ECO:0000313" key="8">
    <source>
        <dbReference type="EMBL" id="TQL47984.1"/>
    </source>
</evidence>
<dbReference type="Proteomes" id="UP000317998">
    <property type="component" value="Unassembled WGS sequence"/>
</dbReference>
<dbReference type="InterPro" id="IPR023267">
    <property type="entry name" value="RCMT"/>
</dbReference>
<evidence type="ECO:0000256" key="5">
    <source>
        <dbReference type="ARBA" id="ARBA00022884"/>
    </source>
</evidence>
<dbReference type="PRINTS" id="PR02008">
    <property type="entry name" value="RCMTFAMILY"/>
</dbReference>
<dbReference type="PROSITE" id="PS01153">
    <property type="entry name" value="NOL1_NOP2_SUN"/>
    <property type="match status" value="1"/>
</dbReference>
<organism evidence="8 9">
    <name type="scientific">Homoserinimonas aerilata</name>
    <dbReference type="NCBI Taxonomy" id="1162970"/>
    <lineage>
        <taxon>Bacteria</taxon>
        <taxon>Bacillati</taxon>
        <taxon>Actinomycetota</taxon>
        <taxon>Actinomycetes</taxon>
        <taxon>Micrococcales</taxon>
        <taxon>Microbacteriaceae</taxon>
        <taxon>Homoserinimonas</taxon>
    </lineage>
</organism>
<evidence type="ECO:0000256" key="6">
    <source>
        <dbReference type="PROSITE-ProRule" id="PRU01023"/>
    </source>
</evidence>
<feature type="binding site" evidence="6">
    <location>
        <begin position="272"/>
        <end position="278"/>
    </location>
    <ligand>
        <name>S-adenosyl-L-methionine</name>
        <dbReference type="ChEBI" id="CHEBI:59789"/>
    </ligand>
</feature>
<evidence type="ECO:0000256" key="2">
    <source>
        <dbReference type="ARBA" id="ARBA00022603"/>
    </source>
</evidence>
<dbReference type="Gene3D" id="3.40.50.150">
    <property type="entry name" value="Vaccinia Virus protein VP39"/>
    <property type="match status" value="1"/>
</dbReference>
<dbReference type="GO" id="GO:0008173">
    <property type="term" value="F:RNA methyltransferase activity"/>
    <property type="evidence" value="ECO:0007669"/>
    <property type="project" value="InterPro"/>
</dbReference>
<dbReference type="PANTHER" id="PTHR22807">
    <property type="entry name" value="NOP2 YEAST -RELATED NOL1/NOP2/FMU SUN DOMAIN-CONTAINING"/>
    <property type="match status" value="1"/>
</dbReference>
<dbReference type="GO" id="GO:0006355">
    <property type="term" value="P:regulation of DNA-templated transcription"/>
    <property type="evidence" value="ECO:0007669"/>
    <property type="project" value="InterPro"/>
</dbReference>
<name>A0A542YJ42_9MICO</name>
<feature type="binding site" evidence="6">
    <location>
        <position position="297"/>
    </location>
    <ligand>
        <name>S-adenosyl-L-methionine</name>
        <dbReference type="ChEBI" id="CHEBI:59789"/>
    </ligand>
</feature>
<proteinExistence type="inferred from homology"/>
<dbReference type="GO" id="GO:0003723">
    <property type="term" value="F:RNA binding"/>
    <property type="evidence" value="ECO:0007669"/>
    <property type="project" value="UniProtKB-UniRule"/>
</dbReference>
<dbReference type="EMBL" id="VFOM01000001">
    <property type="protein sequence ID" value="TQL47984.1"/>
    <property type="molecule type" value="Genomic_DNA"/>
</dbReference>
<feature type="domain" description="SAM-dependent MTase RsmB/NOP-type" evidence="7">
    <location>
        <begin position="167"/>
        <end position="461"/>
    </location>
</feature>
<protein>
    <submittedName>
        <fullName evidence="8">16S rRNA (Cytosine967-C5)-methyltransferase</fullName>
    </submittedName>
</protein>